<evidence type="ECO:0000313" key="2">
    <source>
        <dbReference type="Proteomes" id="UP001629235"/>
    </source>
</evidence>
<organism evidence="1 2">
    <name type="scientific">Paraburkholderia rhynchosiae</name>
    <dbReference type="NCBI Taxonomy" id="487049"/>
    <lineage>
        <taxon>Bacteria</taxon>
        <taxon>Pseudomonadati</taxon>
        <taxon>Pseudomonadota</taxon>
        <taxon>Betaproteobacteria</taxon>
        <taxon>Burkholderiales</taxon>
        <taxon>Burkholderiaceae</taxon>
        <taxon>Paraburkholderia</taxon>
    </lineage>
</organism>
<keyword evidence="2" id="KW-1185">Reference proteome</keyword>
<dbReference type="Proteomes" id="UP001629235">
    <property type="component" value="Unassembled WGS sequence"/>
</dbReference>
<sequence>MHTIESRSREIEILSFLVFLAGVVAAAVTLAEIIRTHVPLFLATMSKSFSAPLT</sequence>
<protein>
    <submittedName>
        <fullName evidence="1">Uncharacterized protein</fullName>
    </submittedName>
</protein>
<name>A0ACC7NLK7_9BURK</name>
<reference evidence="1 2" key="1">
    <citation type="journal article" date="2024" name="Chem. Sci.">
        <title>Discovery of megapolipeptins by genome mining of a Burkholderiales bacteria collection.</title>
        <authorList>
            <person name="Paulo B.S."/>
            <person name="Recchia M.J.J."/>
            <person name="Lee S."/>
            <person name="Fergusson C.H."/>
            <person name="Romanowski S.B."/>
            <person name="Hernandez A."/>
            <person name="Krull N."/>
            <person name="Liu D.Y."/>
            <person name="Cavanagh H."/>
            <person name="Bos A."/>
            <person name="Gray C.A."/>
            <person name="Murphy B.T."/>
            <person name="Linington R.G."/>
            <person name="Eustaquio A.S."/>
        </authorList>
    </citation>
    <scope>NUCLEOTIDE SEQUENCE [LARGE SCALE GENOMIC DNA]</scope>
    <source>
        <strain evidence="1 2">RL18-126-BIB-B</strain>
    </source>
</reference>
<comment type="caution">
    <text evidence="1">The sequence shown here is derived from an EMBL/GenBank/DDBJ whole genome shotgun (WGS) entry which is preliminary data.</text>
</comment>
<evidence type="ECO:0000313" key="1">
    <source>
        <dbReference type="EMBL" id="MFM0108322.1"/>
    </source>
</evidence>
<proteinExistence type="predicted"/>
<dbReference type="EMBL" id="JAQQDW010000112">
    <property type="protein sequence ID" value="MFM0108322.1"/>
    <property type="molecule type" value="Genomic_DNA"/>
</dbReference>
<accession>A0ACC7NLK7</accession>
<gene>
    <name evidence="1" type="ORF">PQR01_34030</name>
</gene>